<dbReference type="RefSeq" id="WP_202748406.1">
    <property type="nucleotide sequence ID" value="NZ_JAESWC010000002.1"/>
</dbReference>
<dbReference type="PANTHER" id="PTHR36175">
    <property type="entry name" value="CYANOPHYCINASE"/>
    <property type="match status" value="1"/>
</dbReference>
<dbReference type="CDD" id="cd03145">
    <property type="entry name" value="GAT1_cyanophycinase"/>
    <property type="match status" value="1"/>
</dbReference>
<keyword evidence="7 9" id="KW-0378">Hydrolase</keyword>
<dbReference type="Gene3D" id="3.40.50.880">
    <property type="match status" value="1"/>
</dbReference>
<protein>
    <recommendedName>
        <fullName evidence="5">Cyanophycinase</fullName>
        <ecNumber evidence="4">3.4.15.6</ecNumber>
    </recommendedName>
</protein>
<sequence length="279" mass="30538">MEEILKGNLIIIGGHEDKKGAKNILKEVCSKIDKEKDELVIATIATDLPKEVGAEYRDIFEKLGVKNINILDVQDRKDACEQGNINIMEKAALIFFTGGDQLKITSLLGGTPLYDAIHESHKRGCVYVGTSAGASVVCDTMIITGDDEAAPKKCTLKMAPGLGLIKNVVIDQHFSQRGRIGRLLVAIAENPESLGVGIDEDTAIMVSVDGEFTVIGSGAVYVVDGSKISYTNVSEQYPDEILSMFDVKMHVLKNGDKFNLKIRQPIKEEKQDKNEDSRR</sequence>
<evidence type="ECO:0000256" key="2">
    <source>
        <dbReference type="ARBA" id="ARBA00002039"/>
    </source>
</evidence>
<comment type="catalytic activity">
    <reaction evidence="1">
        <text>[L-4-(L-arginin-2-N-yl)aspartate](n) + H2O = [L-4-(L-arginin-2-N-yl)aspartate](n-1) + L-4-(L-arginin-2-N-yl)aspartate</text>
        <dbReference type="Rhea" id="RHEA:12845"/>
        <dbReference type="Rhea" id="RHEA-COMP:13728"/>
        <dbReference type="Rhea" id="RHEA-COMP:13734"/>
        <dbReference type="ChEBI" id="CHEBI:15377"/>
        <dbReference type="ChEBI" id="CHEBI:137986"/>
        <dbReference type="ChEBI" id="CHEBI:137991"/>
        <dbReference type="EC" id="3.4.15.6"/>
    </reaction>
</comment>
<accession>A0ABS1T9P7</accession>
<evidence type="ECO:0000256" key="7">
    <source>
        <dbReference type="ARBA" id="ARBA00022801"/>
    </source>
</evidence>
<dbReference type="InterPro" id="IPR011811">
    <property type="entry name" value="Peptidase_S51_cyanophycinase"/>
</dbReference>
<evidence type="ECO:0000256" key="1">
    <source>
        <dbReference type="ARBA" id="ARBA00001092"/>
    </source>
</evidence>
<dbReference type="InterPro" id="IPR029062">
    <property type="entry name" value="Class_I_gatase-like"/>
</dbReference>
<name>A0ABS1T9P7_9CLOT</name>
<evidence type="ECO:0000256" key="8">
    <source>
        <dbReference type="ARBA" id="ARBA00022825"/>
    </source>
</evidence>
<keyword evidence="9" id="KW-0121">Carboxypeptidase</keyword>
<keyword evidence="10" id="KW-1185">Reference proteome</keyword>
<dbReference type="SUPFAM" id="SSF52317">
    <property type="entry name" value="Class I glutamine amidotransferase-like"/>
    <property type="match status" value="1"/>
</dbReference>
<evidence type="ECO:0000313" key="9">
    <source>
        <dbReference type="EMBL" id="MBL4935817.1"/>
    </source>
</evidence>
<dbReference type="EC" id="3.4.15.6" evidence="4"/>
<organism evidence="9 10">
    <name type="scientific">Clostridium rhizosphaerae</name>
    <dbReference type="NCBI Taxonomy" id="2803861"/>
    <lineage>
        <taxon>Bacteria</taxon>
        <taxon>Bacillati</taxon>
        <taxon>Bacillota</taxon>
        <taxon>Clostridia</taxon>
        <taxon>Eubacteriales</taxon>
        <taxon>Clostridiaceae</taxon>
        <taxon>Clostridium</taxon>
    </lineage>
</organism>
<comment type="similarity">
    <text evidence="3">Belongs to the peptidase S51 family.</text>
</comment>
<dbReference type="EMBL" id="JAESWC010000002">
    <property type="protein sequence ID" value="MBL4935817.1"/>
    <property type="molecule type" value="Genomic_DNA"/>
</dbReference>
<proteinExistence type="inferred from homology"/>
<keyword evidence="6" id="KW-0645">Protease</keyword>
<dbReference type="PANTHER" id="PTHR36175:SF1">
    <property type="entry name" value="CYANOPHYCINASE"/>
    <property type="match status" value="1"/>
</dbReference>
<dbReference type="InterPro" id="IPR005320">
    <property type="entry name" value="Peptidase_S51"/>
</dbReference>
<dbReference type="GO" id="GO:0008241">
    <property type="term" value="F:peptidyl-dipeptidase activity"/>
    <property type="evidence" value="ECO:0007669"/>
    <property type="project" value="UniProtKB-EC"/>
</dbReference>
<dbReference type="PIRSF" id="PIRSF032067">
    <property type="entry name" value="Cyanophycinase"/>
    <property type="match status" value="1"/>
</dbReference>
<evidence type="ECO:0000256" key="5">
    <source>
        <dbReference type="ARBA" id="ARBA00015719"/>
    </source>
</evidence>
<comment type="function">
    <text evidence="2">Exopeptidase that catalyzes the hydrolytic cleavage of multi-L-arginyl-poly-L-aspartic acid (cyanophycin; a water-insoluble reserve polymer) into aspartate-arginine dipeptides.</text>
</comment>
<dbReference type="Pfam" id="PF03575">
    <property type="entry name" value="Peptidase_S51"/>
    <property type="match status" value="1"/>
</dbReference>
<evidence type="ECO:0000256" key="4">
    <source>
        <dbReference type="ARBA" id="ARBA00013115"/>
    </source>
</evidence>
<evidence type="ECO:0000256" key="3">
    <source>
        <dbReference type="ARBA" id="ARBA00006534"/>
    </source>
</evidence>
<evidence type="ECO:0000313" key="10">
    <source>
        <dbReference type="Proteomes" id="UP000632377"/>
    </source>
</evidence>
<dbReference type="NCBIfam" id="TIGR02069">
    <property type="entry name" value="cyanophycinase"/>
    <property type="match status" value="1"/>
</dbReference>
<dbReference type="Proteomes" id="UP000632377">
    <property type="component" value="Unassembled WGS sequence"/>
</dbReference>
<keyword evidence="8" id="KW-0720">Serine protease</keyword>
<comment type="caution">
    <text evidence="9">The sequence shown here is derived from an EMBL/GenBank/DDBJ whole genome shotgun (WGS) entry which is preliminary data.</text>
</comment>
<evidence type="ECO:0000256" key="6">
    <source>
        <dbReference type="ARBA" id="ARBA00022670"/>
    </source>
</evidence>
<reference evidence="9 10" key="1">
    <citation type="submission" date="2021-01" db="EMBL/GenBank/DDBJ databases">
        <title>Genome public.</title>
        <authorList>
            <person name="Liu C."/>
            <person name="Sun Q."/>
        </authorList>
    </citation>
    <scope>NUCLEOTIDE SEQUENCE [LARGE SCALE GENOMIC DNA]</scope>
    <source>
        <strain evidence="9 10">YIM B02515</strain>
    </source>
</reference>
<gene>
    <name evidence="9" type="ORF">JK636_08600</name>
</gene>
<dbReference type="GO" id="GO:0004180">
    <property type="term" value="F:carboxypeptidase activity"/>
    <property type="evidence" value="ECO:0007669"/>
    <property type="project" value="UniProtKB-KW"/>
</dbReference>